<keyword evidence="5" id="KW-1185">Reference proteome</keyword>
<gene>
    <name evidence="2" type="ORF">CB0940_08184</name>
    <name evidence="3" type="ORF">RHO25_009397</name>
</gene>
<dbReference type="Proteomes" id="UP001302367">
    <property type="component" value="Chromosome 6"/>
</dbReference>
<reference evidence="3 5" key="2">
    <citation type="submission" date="2023-09" db="EMBL/GenBank/DDBJ databases">
        <title>Complete-Gapless Cercospora beticola genome.</title>
        <authorList>
            <person name="Wyatt N.A."/>
            <person name="Spanner R.E."/>
            <person name="Bolton M.D."/>
        </authorList>
    </citation>
    <scope>NUCLEOTIDE SEQUENCE [LARGE SCALE GENOMIC DNA]</scope>
    <source>
        <strain evidence="3">Cb09-40</strain>
    </source>
</reference>
<proteinExistence type="predicted"/>
<organism evidence="2 4">
    <name type="scientific">Cercospora beticola</name>
    <name type="common">Sugarbeet leaf spot fungus</name>
    <dbReference type="NCBI Taxonomy" id="122368"/>
    <lineage>
        <taxon>Eukaryota</taxon>
        <taxon>Fungi</taxon>
        <taxon>Dikarya</taxon>
        <taxon>Ascomycota</taxon>
        <taxon>Pezizomycotina</taxon>
        <taxon>Dothideomycetes</taxon>
        <taxon>Dothideomycetidae</taxon>
        <taxon>Mycosphaerellales</taxon>
        <taxon>Mycosphaerellaceae</taxon>
        <taxon>Cercospora</taxon>
    </lineage>
</organism>
<dbReference type="Proteomes" id="UP000230605">
    <property type="component" value="Chromosome 6"/>
</dbReference>
<sequence length="341" mass="38359">MALTERIPSYGGQTERTSQPRISSVKSDGPDLPFERLSTRLSNIPENFAQHDASDYLSEIQDLVYRTYMHSGAPSFSNYSLNGGSASKKSRQRSTCTRFSSSQGRLQNVVLDQSTFTENLIKRLSLTRRLSSTIPNTLPPAIETYFEINTILIRKSAALLPSMAFSVSDQLHPLLALNIRHLELHVKISFRPIYGSLRQNHRFEAKTEHISHCSVHLPSIVDQLPRLRTLVLVLDSLFDLPPRPSDYQRFLRTHHYHAGASREENIRDSDLEDQMGLVIVPGLRRLATETKRLSRVAVRHHPGTSLRGEPEVVNGVNSTDEAIASAVLAQHGREVVLKGWL</sequence>
<evidence type="ECO:0000313" key="5">
    <source>
        <dbReference type="Proteomes" id="UP001302367"/>
    </source>
</evidence>
<evidence type="ECO:0000256" key="1">
    <source>
        <dbReference type="SAM" id="MobiDB-lite"/>
    </source>
</evidence>
<name>A0A2G5HP36_CERBT</name>
<evidence type="ECO:0000313" key="3">
    <source>
        <dbReference type="EMBL" id="WPB04750.1"/>
    </source>
</evidence>
<dbReference type="EMBL" id="LKMD01000104">
    <property type="protein sequence ID" value="PIA94300.1"/>
    <property type="molecule type" value="Genomic_DNA"/>
</dbReference>
<evidence type="ECO:0000313" key="2">
    <source>
        <dbReference type="EMBL" id="PIA94300.1"/>
    </source>
</evidence>
<feature type="region of interest" description="Disordered" evidence="1">
    <location>
        <begin position="1"/>
        <end position="30"/>
    </location>
</feature>
<protein>
    <submittedName>
        <fullName evidence="2">Uncharacterized protein</fullName>
    </submittedName>
</protein>
<accession>A0A2G5HP36</accession>
<reference evidence="2 4" key="1">
    <citation type="submission" date="2015-10" db="EMBL/GenBank/DDBJ databases">
        <title>The cercosporin biosynthetic gene cluster was horizontally transferred to several fungal lineages and shown to be expanded in Cercospora beticola based on microsynteny with recipient genomes.</title>
        <authorList>
            <person name="De Jonge R."/>
            <person name="Ebert M.K."/>
            <person name="Suttle J.C."/>
            <person name="Jurick Ii W.M."/>
            <person name="Secor G.A."/>
            <person name="Thomma B.P."/>
            <person name="Van De Peer Y."/>
            <person name="Bolton M.D."/>
        </authorList>
    </citation>
    <scope>NUCLEOTIDE SEQUENCE [LARGE SCALE GENOMIC DNA]</scope>
    <source>
        <strain evidence="2 4">09-40</strain>
    </source>
</reference>
<evidence type="ECO:0000313" key="4">
    <source>
        <dbReference type="Proteomes" id="UP000230605"/>
    </source>
</evidence>
<dbReference type="AlphaFoldDB" id="A0A2G5HP36"/>
<dbReference type="EMBL" id="CP134189">
    <property type="protein sequence ID" value="WPB04750.1"/>
    <property type="molecule type" value="Genomic_DNA"/>
</dbReference>
<dbReference type="OrthoDB" id="3626689at2759"/>
<feature type="compositionally biased region" description="Polar residues" evidence="1">
    <location>
        <begin position="11"/>
        <end position="26"/>
    </location>
</feature>